<keyword evidence="1" id="KW-0812">Transmembrane</keyword>
<keyword evidence="3" id="KW-1185">Reference proteome</keyword>
<dbReference type="Proteomes" id="UP000825729">
    <property type="component" value="Unassembled WGS sequence"/>
</dbReference>
<dbReference type="PANTHER" id="PTHR47513:SF1">
    <property type="entry name" value="OS07G0283200 PROTEIN"/>
    <property type="match status" value="1"/>
</dbReference>
<keyword evidence="1" id="KW-0472">Membrane</keyword>
<dbReference type="AlphaFoldDB" id="A0AAV7EXE9"/>
<evidence type="ECO:0000313" key="3">
    <source>
        <dbReference type="Proteomes" id="UP000825729"/>
    </source>
</evidence>
<dbReference type="PANTHER" id="PTHR47513">
    <property type="entry name" value="ZINC TRANSPORTER"/>
    <property type="match status" value="1"/>
</dbReference>
<reference evidence="2 3" key="1">
    <citation type="submission" date="2021-07" db="EMBL/GenBank/DDBJ databases">
        <title>The Aristolochia fimbriata genome: insights into angiosperm evolution, floral development and chemical biosynthesis.</title>
        <authorList>
            <person name="Jiao Y."/>
        </authorList>
    </citation>
    <scope>NUCLEOTIDE SEQUENCE [LARGE SCALE GENOMIC DNA]</scope>
    <source>
        <strain evidence="2">IBCAS-2021</strain>
        <tissue evidence="2">Leaf</tissue>
    </source>
</reference>
<organism evidence="2 3">
    <name type="scientific">Aristolochia fimbriata</name>
    <name type="common">White veined hardy Dutchman's pipe vine</name>
    <dbReference type="NCBI Taxonomy" id="158543"/>
    <lineage>
        <taxon>Eukaryota</taxon>
        <taxon>Viridiplantae</taxon>
        <taxon>Streptophyta</taxon>
        <taxon>Embryophyta</taxon>
        <taxon>Tracheophyta</taxon>
        <taxon>Spermatophyta</taxon>
        <taxon>Magnoliopsida</taxon>
        <taxon>Magnoliidae</taxon>
        <taxon>Piperales</taxon>
        <taxon>Aristolochiaceae</taxon>
        <taxon>Aristolochia</taxon>
    </lineage>
</organism>
<comment type="caution">
    <text evidence="2">The sequence shown here is derived from an EMBL/GenBank/DDBJ whole genome shotgun (WGS) entry which is preliminary data.</text>
</comment>
<keyword evidence="1" id="KW-1133">Transmembrane helix</keyword>
<protein>
    <submittedName>
        <fullName evidence="2">Uncharacterized protein</fullName>
    </submittedName>
</protein>
<accession>A0AAV7EXE9</accession>
<name>A0AAV7EXE9_ARIFI</name>
<feature type="transmembrane region" description="Helical" evidence="1">
    <location>
        <begin position="222"/>
        <end position="240"/>
    </location>
</feature>
<dbReference type="EMBL" id="JAINDJ010000003">
    <property type="protein sequence ID" value="KAG9453575.1"/>
    <property type="molecule type" value="Genomic_DNA"/>
</dbReference>
<feature type="transmembrane region" description="Helical" evidence="1">
    <location>
        <begin position="176"/>
        <end position="195"/>
    </location>
</feature>
<evidence type="ECO:0000313" key="2">
    <source>
        <dbReference type="EMBL" id="KAG9453575.1"/>
    </source>
</evidence>
<sequence length="258" mass="29104">MPRIRRRTYKVRSSFKGGTTTRQISPWMTQFSLVDSRLIKECLSSEECYMKCMKNIAVPYKFICEAIQEEFITDIDHIPRIRGEIVGDILRGEACCGSIDENISLPELRPAFQNARTFTNNALCGRLGDAPTWKVRVIPVSLQLDAVEDLGGKRIFREQPVEDLGSSPDSSTQFSFPNWAFLSTVFFGIIFIFYVDKIAEERLLVVSGGCIIIMESLYKMDFALPVFLICSTILGLVRHAQRETKDDGGVKFCLSCGV</sequence>
<proteinExistence type="predicted"/>
<evidence type="ECO:0000256" key="1">
    <source>
        <dbReference type="SAM" id="Phobius"/>
    </source>
</evidence>
<gene>
    <name evidence="2" type="ORF">H6P81_006479</name>
</gene>